<sequence length="247" mass="26840">MKTPIIHFAIEIVMFCLLIGAGNATPGNVRLPSDRLRYDRSKAKGPLVRGSTVTRRSYSSADKPKTDSSYAVPVTAPTPVAGPPVAPVAPMQYNPLKPLTVKCKVTENMDSTTSPVIEIRGVRGLFNSVLVGYQNPESLTRENKGSFFGWSTAVNAPRGQKVHFTFNANFVPIRPKINPTTYCALIIQPPLMPSPETFEAFKTPPRSAKRSLTSTDSLAKFLKGKQSSIVASCCFLAQTTLDSYDSV</sequence>
<dbReference type="EMBL" id="LK391709">
    <property type="protein sequence ID" value="CDR96263.1"/>
    <property type="molecule type" value="Genomic_DNA"/>
</dbReference>
<name>A0A061D6V0_BABBI</name>
<feature type="signal peptide" evidence="2">
    <location>
        <begin position="1"/>
        <end position="24"/>
    </location>
</feature>
<dbReference type="Proteomes" id="UP000033188">
    <property type="component" value="Chromosome 3"/>
</dbReference>
<evidence type="ECO:0000313" key="4">
    <source>
        <dbReference type="Proteomes" id="UP000033188"/>
    </source>
</evidence>
<dbReference type="OrthoDB" id="365972at2759"/>
<organism evidence="3 4">
    <name type="scientific">Babesia bigemina</name>
    <dbReference type="NCBI Taxonomy" id="5866"/>
    <lineage>
        <taxon>Eukaryota</taxon>
        <taxon>Sar</taxon>
        <taxon>Alveolata</taxon>
        <taxon>Apicomplexa</taxon>
        <taxon>Aconoidasida</taxon>
        <taxon>Piroplasmida</taxon>
        <taxon>Babesiidae</taxon>
        <taxon>Babesia</taxon>
    </lineage>
</organism>
<protein>
    <submittedName>
        <fullName evidence="3">Uncharacterized protein</fullName>
    </submittedName>
</protein>
<evidence type="ECO:0000313" key="3">
    <source>
        <dbReference type="EMBL" id="CDR96263.1"/>
    </source>
</evidence>
<keyword evidence="2" id="KW-0732">Signal</keyword>
<keyword evidence="4" id="KW-1185">Reference proteome</keyword>
<dbReference type="GeneID" id="24564804"/>
<evidence type="ECO:0000256" key="1">
    <source>
        <dbReference type="SAM" id="MobiDB-lite"/>
    </source>
</evidence>
<accession>A0A061D6V0</accession>
<dbReference type="KEGG" id="bbig:BBBOND_0301670"/>
<gene>
    <name evidence="3" type="ORF">BBBOND_0301670</name>
</gene>
<proteinExistence type="predicted"/>
<feature type="chain" id="PRO_5001595846" evidence="2">
    <location>
        <begin position="25"/>
        <end position="247"/>
    </location>
</feature>
<dbReference type="OMA" id="ILYICHV"/>
<feature type="compositionally biased region" description="Polar residues" evidence="1">
    <location>
        <begin position="51"/>
        <end position="60"/>
    </location>
</feature>
<feature type="region of interest" description="Disordered" evidence="1">
    <location>
        <begin position="42"/>
        <end position="75"/>
    </location>
</feature>
<evidence type="ECO:0000256" key="2">
    <source>
        <dbReference type="SAM" id="SignalP"/>
    </source>
</evidence>
<dbReference type="VEuPathDB" id="PiroplasmaDB:BBBOND_0301670"/>
<dbReference type="RefSeq" id="XP_012768449.1">
    <property type="nucleotide sequence ID" value="XM_012912995.1"/>
</dbReference>
<dbReference type="AlphaFoldDB" id="A0A061D6V0"/>
<reference evidence="4" key="1">
    <citation type="journal article" date="2014" name="Nucleic Acids Res.">
        <title>The evolutionary dynamics of variant antigen genes in Babesia reveal a history of genomic innovation underlying host-parasite interaction.</title>
        <authorList>
            <person name="Jackson A.P."/>
            <person name="Otto T.D."/>
            <person name="Darby A."/>
            <person name="Ramaprasad A."/>
            <person name="Xia D."/>
            <person name="Echaide I.E."/>
            <person name="Farber M."/>
            <person name="Gahlot S."/>
            <person name="Gamble J."/>
            <person name="Gupta D."/>
            <person name="Gupta Y."/>
            <person name="Jackson L."/>
            <person name="Malandrin L."/>
            <person name="Malas T.B."/>
            <person name="Moussa E."/>
            <person name="Nair M."/>
            <person name="Reid A.J."/>
            <person name="Sanders M."/>
            <person name="Sharma J."/>
            <person name="Tracey A."/>
            <person name="Quail M.A."/>
            <person name="Weir W."/>
            <person name="Wastling J.M."/>
            <person name="Hall N."/>
            <person name="Willadsen P."/>
            <person name="Lingelbach K."/>
            <person name="Shiels B."/>
            <person name="Tait A."/>
            <person name="Berriman M."/>
            <person name="Allred D.R."/>
            <person name="Pain A."/>
        </authorList>
    </citation>
    <scope>NUCLEOTIDE SEQUENCE [LARGE SCALE GENOMIC DNA]</scope>
    <source>
        <strain evidence="4">Bond</strain>
    </source>
</reference>